<protein>
    <submittedName>
        <fullName evidence="1">Uncharacterized protein</fullName>
    </submittedName>
</protein>
<keyword evidence="2" id="KW-1185">Reference proteome</keyword>
<evidence type="ECO:0000313" key="2">
    <source>
        <dbReference type="Proteomes" id="UP001303115"/>
    </source>
</evidence>
<accession>A0AAN6PKR9</accession>
<sequence>MPRSVHFILPGRERRASERPATCIVSNGVLNVCGRAAAEGRDCPEPVCADHLCQYRRSNGHSCKRTPLRLAHGDVYTTGGWFPDTEQSVNCARHERYNCVALINGAARCPGMKTHGRDYCSAHAATPCKWKSRDGSLDITDHDGYRCPKRRSPSTVFCRGHRCVWKSDKHIQCHGISYPNTVGGVCTDHICMKGNCGNGALNGADRCSEHVCAFQPPGQQPADFPVCGSEPVEGQPFCETHDQLVRWCAQMMEGQNRWLY</sequence>
<organism evidence="1 2">
    <name type="scientific">Parachaetomium inaequale</name>
    <dbReference type="NCBI Taxonomy" id="2588326"/>
    <lineage>
        <taxon>Eukaryota</taxon>
        <taxon>Fungi</taxon>
        <taxon>Dikarya</taxon>
        <taxon>Ascomycota</taxon>
        <taxon>Pezizomycotina</taxon>
        <taxon>Sordariomycetes</taxon>
        <taxon>Sordariomycetidae</taxon>
        <taxon>Sordariales</taxon>
        <taxon>Chaetomiaceae</taxon>
        <taxon>Parachaetomium</taxon>
    </lineage>
</organism>
<proteinExistence type="predicted"/>
<dbReference type="Proteomes" id="UP001303115">
    <property type="component" value="Unassembled WGS sequence"/>
</dbReference>
<evidence type="ECO:0000313" key="1">
    <source>
        <dbReference type="EMBL" id="KAK4041790.1"/>
    </source>
</evidence>
<reference evidence="2" key="1">
    <citation type="journal article" date="2023" name="Mol. Phylogenet. Evol.">
        <title>Genome-scale phylogeny and comparative genomics of the fungal order Sordariales.</title>
        <authorList>
            <person name="Hensen N."/>
            <person name="Bonometti L."/>
            <person name="Westerberg I."/>
            <person name="Brannstrom I.O."/>
            <person name="Guillou S."/>
            <person name="Cros-Aarteil S."/>
            <person name="Calhoun S."/>
            <person name="Haridas S."/>
            <person name="Kuo A."/>
            <person name="Mondo S."/>
            <person name="Pangilinan J."/>
            <person name="Riley R."/>
            <person name="LaButti K."/>
            <person name="Andreopoulos B."/>
            <person name="Lipzen A."/>
            <person name="Chen C."/>
            <person name="Yan M."/>
            <person name="Daum C."/>
            <person name="Ng V."/>
            <person name="Clum A."/>
            <person name="Steindorff A."/>
            <person name="Ohm R.A."/>
            <person name="Martin F."/>
            <person name="Silar P."/>
            <person name="Natvig D.O."/>
            <person name="Lalanne C."/>
            <person name="Gautier V."/>
            <person name="Ament-Velasquez S.L."/>
            <person name="Kruys A."/>
            <person name="Hutchinson M.I."/>
            <person name="Powell A.J."/>
            <person name="Barry K."/>
            <person name="Miller A.N."/>
            <person name="Grigoriev I.V."/>
            <person name="Debuchy R."/>
            <person name="Gladieux P."/>
            <person name="Hiltunen Thoren M."/>
            <person name="Johannesson H."/>
        </authorList>
    </citation>
    <scope>NUCLEOTIDE SEQUENCE [LARGE SCALE GENOMIC DNA]</scope>
    <source>
        <strain evidence="2">CBS 284.82</strain>
    </source>
</reference>
<name>A0AAN6PKR9_9PEZI</name>
<gene>
    <name evidence="1" type="ORF">C8A01DRAFT_14512</name>
</gene>
<dbReference type="AlphaFoldDB" id="A0AAN6PKR9"/>
<comment type="caution">
    <text evidence="1">The sequence shown here is derived from an EMBL/GenBank/DDBJ whole genome shotgun (WGS) entry which is preliminary data.</text>
</comment>
<dbReference type="EMBL" id="MU854351">
    <property type="protein sequence ID" value="KAK4041790.1"/>
    <property type="molecule type" value="Genomic_DNA"/>
</dbReference>